<dbReference type="OrthoDB" id="9796655at2"/>
<reference evidence="12" key="2">
    <citation type="submission" date="2017-09" db="EMBL/GenBank/DDBJ databases">
        <title>FDA dAtabase for Regulatory Grade micrObial Sequences (FDA-ARGOS): Supporting development and validation of Infectious Disease Dx tests.</title>
        <authorList>
            <person name="Minogue T."/>
            <person name="Wolcott M."/>
            <person name="Wasieloski L."/>
            <person name="Aguilar W."/>
            <person name="Moore D."/>
            <person name="Tallon L.J."/>
            <person name="Sadzewicz L."/>
            <person name="Ott S."/>
            <person name="Zhao X."/>
            <person name="Nagaraj S."/>
            <person name="Vavikolanu K."/>
            <person name="Aluvathingal J."/>
            <person name="Nadendla S."/>
            <person name="Sichtig H."/>
        </authorList>
    </citation>
    <scope>NUCLEOTIDE SEQUENCE</scope>
    <source>
        <strain evidence="12">FDAARGOS_387</strain>
    </source>
</reference>
<evidence type="ECO:0000256" key="5">
    <source>
        <dbReference type="ARBA" id="ARBA00023015"/>
    </source>
</evidence>
<dbReference type="STRING" id="1111728.GCA_000427805_01825"/>
<keyword evidence="8 9" id="KW-0804">Transcription</keyword>
<dbReference type="PIRSF" id="PIRSF006171">
    <property type="entry name" value="RR_citrat_malat"/>
    <property type="match status" value="1"/>
</dbReference>
<accession>A0A2C6CT89</accession>
<proteinExistence type="predicted"/>
<evidence type="ECO:0000256" key="8">
    <source>
        <dbReference type="ARBA" id="ARBA00023163"/>
    </source>
</evidence>
<evidence type="ECO:0000313" key="15">
    <source>
        <dbReference type="Proteomes" id="UP000373449"/>
    </source>
</evidence>
<evidence type="ECO:0000313" key="14">
    <source>
        <dbReference type="Proteomes" id="UP000224974"/>
    </source>
</evidence>
<evidence type="ECO:0000256" key="3">
    <source>
        <dbReference type="ARBA" id="ARBA00022553"/>
    </source>
</evidence>
<dbReference type="AlphaFoldDB" id="A0A2C6CT89"/>
<keyword evidence="5 9" id="KW-0805">Transcription regulation</keyword>
<dbReference type="GO" id="GO:0000156">
    <property type="term" value="F:phosphorelay response regulator activity"/>
    <property type="evidence" value="ECO:0007669"/>
    <property type="project" value="TreeGrafter"/>
</dbReference>
<dbReference type="SUPFAM" id="SSF52172">
    <property type="entry name" value="CheY-like"/>
    <property type="match status" value="1"/>
</dbReference>
<dbReference type="InterPro" id="IPR051271">
    <property type="entry name" value="2C-system_Tx_regulators"/>
</dbReference>
<dbReference type="PROSITE" id="PS50110">
    <property type="entry name" value="RESPONSE_REGULATORY"/>
    <property type="match status" value="1"/>
</dbReference>
<dbReference type="Proteomes" id="UP000224974">
    <property type="component" value="Unassembled WGS sequence"/>
</dbReference>
<dbReference type="GO" id="GO:0005737">
    <property type="term" value="C:cytoplasm"/>
    <property type="evidence" value="ECO:0007669"/>
    <property type="project" value="UniProtKB-SubCell"/>
</dbReference>
<keyword evidence="6 9" id="KW-0238">DNA-binding</keyword>
<dbReference type="EMBL" id="PDDX01000001">
    <property type="protein sequence ID" value="PHI29869.1"/>
    <property type="molecule type" value="Genomic_DNA"/>
</dbReference>
<dbReference type="InterPro" id="IPR001789">
    <property type="entry name" value="Sig_transdc_resp-reg_receiver"/>
</dbReference>
<sequence length="222" mass="25309">MIKVLVVEDDPMVAELNKGYLKRIDGFELVGVLHNGVDALEFMDKHPVSLLLLDVFMPKLDGLSLLQTVRTRYPSVDVIMVTAARSSSDIQTALRQGAIDYIVKPFVFERFQSALMNYRERMNLLSDETELSQAAIDGRIFAKGMRTSKVPKGIENETLQRIRSIVKQQSKPFDVQELVPLIGLSRISLKKYLDYMVEIGELYSELAYRGQGRPVTLYRYSR</sequence>
<keyword evidence="7 9" id="KW-0010">Activator</keyword>
<evidence type="ECO:0000259" key="11">
    <source>
        <dbReference type="PROSITE" id="PS50110"/>
    </source>
</evidence>
<keyword evidence="3 10" id="KW-0597">Phosphoprotein</keyword>
<evidence type="ECO:0000256" key="2">
    <source>
        <dbReference type="ARBA" id="ARBA00022490"/>
    </source>
</evidence>
<name>A0A2C6CT89_9GAMM</name>
<feature type="modified residue" description="4-aspartylphosphate" evidence="10">
    <location>
        <position position="54"/>
    </location>
</feature>
<dbReference type="RefSeq" id="WP_029096529.1">
    <property type="nucleotide sequence ID" value="NZ_BRLG01000008.1"/>
</dbReference>
<evidence type="ECO:0000313" key="12">
    <source>
        <dbReference type="EMBL" id="PHI29869.1"/>
    </source>
</evidence>
<evidence type="ECO:0000256" key="10">
    <source>
        <dbReference type="PROSITE-ProRule" id="PRU00169"/>
    </source>
</evidence>
<evidence type="ECO:0000256" key="1">
    <source>
        <dbReference type="ARBA" id="ARBA00004496"/>
    </source>
</evidence>
<feature type="domain" description="Response regulatory" evidence="11">
    <location>
        <begin position="3"/>
        <end position="119"/>
    </location>
</feature>
<reference evidence="14" key="1">
    <citation type="submission" date="2017-09" db="EMBL/GenBank/DDBJ databases">
        <title>FDA dAtabase for Regulatory Grade micrObial Sequences (FDA-ARGOS): Supporting development and validation of Infectious Disease Dx tests.</title>
        <authorList>
            <person name="Minogue T."/>
            <person name="Wolcott M."/>
            <person name="Wasieloski L."/>
            <person name="Aguilar W."/>
            <person name="Moore D."/>
            <person name="Tallon L."/>
            <person name="Sadzewicz L."/>
            <person name="Ott S."/>
            <person name="Zhao X."/>
            <person name="Nagaraj S."/>
            <person name="Vavikolanu K."/>
            <person name="Aluvathingal J."/>
            <person name="Nadendla S."/>
            <person name="Sichtig H."/>
        </authorList>
    </citation>
    <scope>NUCLEOTIDE SEQUENCE [LARGE SCALE GENOMIC DNA]</scope>
    <source>
        <strain evidence="14">FDAARGOS_387</strain>
    </source>
</reference>
<dbReference type="GO" id="GO:0003700">
    <property type="term" value="F:DNA-binding transcription factor activity"/>
    <property type="evidence" value="ECO:0007669"/>
    <property type="project" value="InterPro"/>
</dbReference>
<keyword evidence="14" id="KW-1185">Reference proteome</keyword>
<reference evidence="13 15" key="3">
    <citation type="submission" date="2019-03" db="EMBL/GenBank/DDBJ databases">
        <authorList>
            <consortium name="Pathogen Informatics"/>
        </authorList>
    </citation>
    <scope>NUCLEOTIDE SEQUENCE [LARGE SCALE GENOMIC DNA]</scope>
    <source>
        <strain evidence="13 15">NCTC12282</strain>
    </source>
</reference>
<dbReference type="CDD" id="cd19925">
    <property type="entry name" value="REC_citrate_TCS"/>
    <property type="match status" value="1"/>
</dbReference>
<protein>
    <recommendedName>
        <fullName evidence="9">Transcriptional regulatory protein</fullName>
    </recommendedName>
</protein>
<dbReference type="Gene3D" id="3.40.50.2300">
    <property type="match status" value="1"/>
</dbReference>
<dbReference type="Pfam" id="PF00072">
    <property type="entry name" value="Response_reg"/>
    <property type="match status" value="1"/>
</dbReference>
<evidence type="ECO:0000256" key="7">
    <source>
        <dbReference type="ARBA" id="ARBA00023159"/>
    </source>
</evidence>
<evidence type="ECO:0000256" key="6">
    <source>
        <dbReference type="ARBA" id="ARBA00023125"/>
    </source>
</evidence>
<dbReference type="InterPro" id="IPR024187">
    <property type="entry name" value="Sig_transdc_resp-reg_cit/mal"/>
</dbReference>
<dbReference type="PANTHER" id="PTHR45526:SF1">
    <property type="entry name" value="TRANSCRIPTIONAL REGULATORY PROTEIN DCUR-RELATED"/>
    <property type="match status" value="1"/>
</dbReference>
<organism evidence="12 14">
    <name type="scientific">Budvicia aquatica</name>
    <dbReference type="NCBI Taxonomy" id="82979"/>
    <lineage>
        <taxon>Bacteria</taxon>
        <taxon>Pseudomonadati</taxon>
        <taxon>Pseudomonadota</taxon>
        <taxon>Gammaproteobacteria</taxon>
        <taxon>Enterobacterales</taxon>
        <taxon>Budviciaceae</taxon>
        <taxon>Budvicia</taxon>
    </lineage>
</organism>
<dbReference type="Proteomes" id="UP000373449">
    <property type="component" value="Unassembled WGS sequence"/>
</dbReference>
<dbReference type="InterPro" id="IPR011006">
    <property type="entry name" value="CheY-like_superfamily"/>
</dbReference>
<evidence type="ECO:0000313" key="13">
    <source>
        <dbReference type="EMBL" id="VFS48520.1"/>
    </source>
</evidence>
<evidence type="ECO:0000256" key="9">
    <source>
        <dbReference type="PIRNR" id="PIRNR006171"/>
    </source>
</evidence>
<dbReference type="EMBL" id="CAADJA010000002">
    <property type="protein sequence ID" value="VFS48520.1"/>
    <property type="molecule type" value="Genomic_DNA"/>
</dbReference>
<keyword evidence="2 9" id="KW-0963">Cytoplasm</keyword>
<dbReference type="PANTHER" id="PTHR45526">
    <property type="entry name" value="TRANSCRIPTIONAL REGULATORY PROTEIN DPIA"/>
    <property type="match status" value="1"/>
</dbReference>
<dbReference type="GO" id="GO:0003677">
    <property type="term" value="F:DNA binding"/>
    <property type="evidence" value="ECO:0007669"/>
    <property type="project" value="UniProtKB-KW"/>
</dbReference>
<comment type="subcellular location">
    <subcellularLocation>
        <location evidence="1 9">Cytoplasm</location>
    </subcellularLocation>
</comment>
<gene>
    <name evidence="13" type="primary">citT_2</name>
    <name evidence="12" type="ORF">CRN84_11200</name>
    <name evidence="13" type="ORF">NCTC12282_03238</name>
</gene>
<dbReference type="SMART" id="SM00448">
    <property type="entry name" value="REC"/>
    <property type="match status" value="1"/>
</dbReference>
<evidence type="ECO:0000256" key="4">
    <source>
        <dbReference type="ARBA" id="ARBA00023012"/>
    </source>
</evidence>
<keyword evidence="4 9" id="KW-0902">Two-component regulatory system</keyword>